<sequence length="597" mass="68533">MDKTIVCRKGTIQICIRSDREIEEKDKRIDIMMNNLQDVCVHERPEQTVKQLLKDTNVILNRHVNEITQLMSAFFDRCYLESRSQISVPLTTGFVWGTRTPGINSDYINNVKSFGQRSRSNQDTEFTLFILFKRKHELAMNMMKAIEKTISFILQIIVLSTVHVNSKPCSKSNSECKPVRMPLISNDLKAPLVAELDITSLNQQLESYINDDIKSTFSEEIQDMVKNVQDETKTSMLQDYSSKLNRTKEVYNKQFLNIIQNLEAKQREITLEVSEVYQNLSESESTFDTEIIDLLSGFEHKQESLKLSMLSEYLSELQKSKDANNKKINDLANNLKSKFSNLSKELKQQFVKSTTNLQTQMNKLEEWKTNLMETLKETFAPIKYKDCSYMRGKKTKPSGVYTIYPDDINGIKAYCDMSTDGGGWTVIQRRLDGTTDFYRDWANYKKGFGDVAGEYWLGNDNIHTIVSSRPYTLRIDLENFSGETSYAEYTIFQVGDENSNYLLNVGGYSGTAGDFMKNNNGYGFSTTDRDNDGNSGGLCTKLRHGCFWYNYCTMANLNGVYYPGGNVGSSSHDIYVWTWVYGHTNPMKTVVMKIKRK</sequence>
<dbReference type="Pfam" id="PF00147">
    <property type="entry name" value="Fibrinogen_C"/>
    <property type="match status" value="1"/>
</dbReference>
<reference evidence="9 10" key="1">
    <citation type="submission" date="2020-06" db="EMBL/GenBank/DDBJ databases">
        <authorList>
            <person name="Li R."/>
            <person name="Bekaert M."/>
        </authorList>
    </citation>
    <scope>NUCLEOTIDE SEQUENCE [LARGE SCALE GENOMIC DNA]</scope>
    <source>
        <strain evidence="10">wild</strain>
    </source>
</reference>
<dbReference type="SMART" id="SM00186">
    <property type="entry name" value="FBG"/>
    <property type="match status" value="1"/>
</dbReference>
<evidence type="ECO:0000256" key="4">
    <source>
        <dbReference type="ARBA" id="ARBA00023054"/>
    </source>
</evidence>
<dbReference type="InterPro" id="IPR014716">
    <property type="entry name" value="Fibrinogen_a/b/g_C_1"/>
</dbReference>
<dbReference type="PANTHER" id="PTHR47221:SF6">
    <property type="entry name" value="FIBRINOGEN ALPHA CHAIN"/>
    <property type="match status" value="1"/>
</dbReference>
<evidence type="ECO:0000313" key="10">
    <source>
        <dbReference type="Proteomes" id="UP000507470"/>
    </source>
</evidence>
<keyword evidence="10" id="KW-1185">Reference proteome</keyword>
<proteinExistence type="predicted"/>
<dbReference type="EMBL" id="CACVKT020001182">
    <property type="protein sequence ID" value="CAC5365746.1"/>
    <property type="molecule type" value="Genomic_DNA"/>
</dbReference>
<feature type="domain" description="Fibrinogen C-terminal" evidence="8">
    <location>
        <begin position="378"/>
        <end position="597"/>
    </location>
</feature>
<evidence type="ECO:0000313" key="9">
    <source>
        <dbReference type="EMBL" id="CAC5365746.1"/>
    </source>
</evidence>
<dbReference type="PANTHER" id="PTHR47221">
    <property type="entry name" value="FIBRINOGEN ALPHA CHAIN"/>
    <property type="match status" value="1"/>
</dbReference>
<keyword evidence="3" id="KW-0732">Signal</keyword>
<dbReference type="PROSITE" id="PS51406">
    <property type="entry name" value="FIBRINOGEN_C_2"/>
    <property type="match status" value="1"/>
</dbReference>
<keyword evidence="2" id="KW-0964">Secreted</keyword>
<gene>
    <name evidence="9" type="ORF">MCOR_6294</name>
</gene>
<evidence type="ECO:0000256" key="5">
    <source>
        <dbReference type="ARBA" id="ARBA00023157"/>
    </source>
</evidence>
<keyword evidence="6" id="KW-0325">Glycoprotein</keyword>
<evidence type="ECO:0000256" key="6">
    <source>
        <dbReference type="ARBA" id="ARBA00023180"/>
    </source>
</evidence>
<dbReference type="GO" id="GO:0005576">
    <property type="term" value="C:extracellular region"/>
    <property type="evidence" value="ECO:0007669"/>
    <property type="project" value="UniProtKB-SubCell"/>
</dbReference>
<dbReference type="Proteomes" id="UP000507470">
    <property type="component" value="Unassembled WGS sequence"/>
</dbReference>
<dbReference type="InterPro" id="IPR002181">
    <property type="entry name" value="Fibrinogen_a/b/g_C_dom"/>
</dbReference>
<keyword evidence="5" id="KW-1015">Disulfide bond</keyword>
<evidence type="ECO:0000256" key="2">
    <source>
        <dbReference type="ARBA" id="ARBA00022525"/>
    </source>
</evidence>
<dbReference type="FunFam" id="3.90.215.10:FF:000001">
    <property type="entry name" value="Tenascin isoform 1"/>
    <property type="match status" value="1"/>
</dbReference>
<dbReference type="Gene3D" id="3.90.215.10">
    <property type="entry name" value="Gamma Fibrinogen, chain A, domain 1"/>
    <property type="match status" value="1"/>
</dbReference>
<evidence type="ECO:0000256" key="7">
    <source>
        <dbReference type="SAM" id="Coils"/>
    </source>
</evidence>
<comment type="subcellular location">
    <subcellularLocation>
        <location evidence="1">Secreted</location>
    </subcellularLocation>
</comment>
<keyword evidence="4 7" id="KW-0175">Coiled coil</keyword>
<accession>A0A6J8ABR0</accession>
<evidence type="ECO:0000256" key="1">
    <source>
        <dbReference type="ARBA" id="ARBA00004613"/>
    </source>
</evidence>
<organism evidence="9 10">
    <name type="scientific">Mytilus coruscus</name>
    <name type="common">Sea mussel</name>
    <dbReference type="NCBI Taxonomy" id="42192"/>
    <lineage>
        <taxon>Eukaryota</taxon>
        <taxon>Metazoa</taxon>
        <taxon>Spiralia</taxon>
        <taxon>Lophotrochozoa</taxon>
        <taxon>Mollusca</taxon>
        <taxon>Bivalvia</taxon>
        <taxon>Autobranchia</taxon>
        <taxon>Pteriomorphia</taxon>
        <taxon>Mytilida</taxon>
        <taxon>Mytiloidea</taxon>
        <taxon>Mytilidae</taxon>
        <taxon>Mytilinae</taxon>
        <taxon>Mytilus</taxon>
    </lineage>
</organism>
<name>A0A6J8ABR0_MYTCO</name>
<protein>
    <recommendedName>
        <fullName evidence="8">Fibrinogen C-terminal domain-containing protein</fullName>
    </recommendedName>
</protein>
<evidence type="ECO:0000256" key="3">
    <source>
        <dbReference type="ARBA" id="ARBA00022729"/>
    </source>
</evidence>
<feature type="coiled-coil region" evidence="7">
    <location>
        <begin position="314"/>
        <end position="377"/>
    </location>
</feature>
<dbReference type="AlphaFoldDB" id="A0A6J8ABR0"/>
<dbReference type="CDD" id="cd00087">
    <property type="entry name" value="FReD"/>
    <property type="match status" value="1"/>
</dbReference>
<dbReference type="InterPro" id="IPR037579">
    <property type="entry name" value="FIB_ANG-like"/>
</dbReference>
<evidence type="ECO:0000259" key="8">
    <source>
        <dbReference type="PROSITE" id="PS51406"/>
    </source>
</evidence>
<dbReference type="NCBIfam" id="NF040941">
    <property type="entry name" value="GGGWT_bact"/>
    <property type="match status" value="1"/>
</dbReference>
<dbReference type="InterPro" id="IPR036056">
    <property type="entry name" value="Fibrinogen-like_C"/>
</dbReference>
<dbReference type="SUPFAM" id="SSF56496">
    <property type="entry name" value="Fibrinogen C-terminal domain-like"/>
    <property type="match status" value="1"/>
</dbReference>